<dbReference type="InterPro" id="IPR045516">
    <property type="entry name" value="DUF6477"/>
</dbReference>
<dbReference type="RefSeq" id="WP_119135365.1">
    <property type="nucleotide sequence ID" value="NZ_QXXQ01000007.1"/>
</dbReference>
<accession>A0A398BKT6</accession>
<proteinExistence type="predicted"/>
<sequence length="97" mass="11444">MTDFRALLADLRRPRLLIRAARYGMADYRRDRDLKRLLRQDRPLGPEKTLPRLIDEEERLEAIRRAGDASYSLNQHIEVLIALMSELHLLPRPQQSL</sequence>
<name>A0A398BKT6_9RHOB</name>
<keyword evidence="2" id="KW-1185">Reference proteome</keyword>
<evidence type="ECO:0000313" key="2">
    <source>
        <dbReference type="Proteomes" id="UP000266649"/>
    </source>
</evidence>
<comment type="caution">
    <text evidence="1">The sequence shown here is derived from an EMBL/GenBank/DDBJ whole genome shotgun (WGS) entry which is preliminary data.</text>
</comment>
<reference evidence="1 2" key="1">
    <citation type="submission" date="2018-09" db="EMBL/GenBank/DDBJ databases">
        <title>Gemmobacter lutimaris sp. nov., a marine bacterium isolated from tidal flat.</title>
        <authorList>
            <person name="Lee D.W."/>
            <person name="Yoo Y."/>
            <person name="Kim J.-J."/>
            <person name="Kim B.S."/>
        </authorList>
    </citation>
    <scope>NUCLEOTIDE SEQUENCE [LARGE SCALE GENOMIC DNA]</scope>
    <source>
        <strain evidence="1 2">YJ-T1-11</strain>
    </source>
</reference>
<protein>
    <submittedName>
        <fullName evidence="1">Uncharacterized protein</fullName>
    </submittedName>
</protein>
<dbReference type="OrthoDB" id="7875218at2"/>
<dbReference type="Pfam" id="PF20083">
    <property type="entry name" value="DUF6477"/>
    <property type="match status" value="1"/>
</dbReference>
<dbReference type="EMBL" id="QXXQ01000007">
    <property type="protein sequence ID" value="RID91329.1"/>
    <property type="molecule type" value="Genomic_DNA"/>
</dbReference>
<organism evidence="1 2">
    <name type="scientific">Gemmobacter lutimaris</name>
    <dbReference type="NCBI Taxonomy" id="2306023"/>
    <lineage>
        <taxon>Bacteria</taxon>
        <taxon>Pseudomonadati</taxon>
        <taxon>Pseudomonadota</taxon>
        <taxon>Alphaproteobacteria</taxon>
        <taxon>Rhodobacterales</taxon>
        <taxon>Paracoccaceae</taxon>
        <taxon>Gemmobacter</taxon>
    </lineage>
</organism>
<evidence type="ECO:0000313" key="1">
    <source>
        <dbReference type="EMBL" id="RID91329.1"/>
    </source>
</evidence>
<dbReference type="AlphaFoldDB" id="A0A398BKT6"/>
<gene>
    <name evidence="1" type="ORF">D2N39_13865</name>
</gene>
<dbReference type="Proteomes" id="UP000266649">
    <property type="component" value="Unassembled WGS sequence"/>
</dbReference>